<dbReference type="InterPro" id="IPR029002">
    <property type="entry name" value="PLPC/GPLD1"/>
</dbReference>
<name>A0A8J6PI63_9FIRM</name>
<keyword evidence="3" id="KW-1185">Reference proteome</keyword>
<sequence>MPDITTHILFGREVGAKLSASLQQMIRQHPAAFYFGTQGPDLFFFRKALPHTNPIHRYGSIIHKHRVPQTLAFCQKTMRDPAAPDALKAYLIGFYCHYFLDSTLHPYVYFLTGRICERAPDHPSAVHAKIEAELDSVFCAHFLHIPVSQFPVTRYFRIPEEDKNAISLWYQTLLKEVFRLPAGLKNIRHCFGDFSQLGAAFYAHPYILSGLGAFLSKLYQPAQIIAAHIKSPQVTRDTANLKHRPWHHPDDHKLVSRQSAFDLFDEAERSAVLALKAVFQPEKTLAALPFPVTRNFSGNILDKK</sequence>
<dbReference type="Proteomes" id="UP000632659">
    <property type="component" value="Unassembled WGS sequence"/>
</dbReference>
<organism evidence="2 3">
    <name type="scientific">Massiliimalia timonensis</name>
    <dbReference type="NCBI Taxonomy" id="1987501"/>
    <lineage>
        <taxon>Bacteria</taxon>
        <taxon>Bacillati</taxon>
        <taxon>Bacillota</taxon>
        <taxon>Clostridia</taxon>
        <taxon>Eubacteriales</taxon>
        <taxon>Oscillospiraceae</taxon>
        <taxon>Massiliimalia</taxon>
    </lineage>
</organism>
<dbReference type="Pfam" id="PF00882">
    <property type="entry name" value="Zn_dep_PLPC"/>
    <property type="match status" value="1"/>
</dbReference>
<dbReference type="RefSeq" id="WP_178085773.1">
    <property type="nucleotide sequence ID" value="NZ_JACRTL010000002.1"/>
</dbReference>
<dbReference type="AlphaFoldDB" id="A0A8J6PI63"/>
<protein>
    <submittedName>
        <fullName evidence="2">Zinc dependent phospholipase C family protein</fullName>
    </submittedName>
</protein>
<feature type="domain" description="Phospholipase C/D" evidence="1">
    <location>
        <begin position="6"/>
        <end position="155"/>
    </location>
</feature>
<evidence type="ECO:0000259" key="1">
    <source>
        <dbReference type="Pfam" id="PF00882"/>
    </source>
</evidence>
<evidence type="ECO:0000313" key="3">
    <source>
        <dbReference type="Proteomes" id="UP000632659"/>
    </source>
</evidence>
<comment type="caution">
    <text evidence="2">The sequence shown here is derived from an EMBL/GenBank/DDBJ whole genome shotgun (WGS) entry which is preliminary data.</text>
</comment>
<proteinExistence type="predicted"/>
<gene>
    <name evidence="2" type="ORF">H8702_05290</name>
</gene>
<accession>A0A8J6PI63</accession>
<reference evidence="2" key="1">
    <citation type="submission" date="2020-08" db="EMBL/GenBank/DDBJ databases">
        <title>Genome public.</title>
        <authorList>
            <person name="Liu C."/>
            <person name="Sun Q."/>
        </authorList>
    </citation>
    <scope>NUCLEOTIDE SEQUENCE</scope>
    <source>
        <strain evidence="2">NSJ-15</strain>
    </source>
</reference>
<evidence type="ECO:0000313" key="2">
    <source>
        <dbReference type="EMBL" id="MBC8610535.1"/>
    </source>
</evidence>
<dbReference type="EMBL" id="JACRTL010000002">
    <property type="protein sequence ID" value="MBC8610535.1"/>
    <property type="molecule type" value="Genomic_DNA"/>
</dbReference>